<proteinExistence type="predicted"/>
<evidence type="ECO:0000313" key="2">
    <source>
        <dbReference type="EMBL" id="CAK7937417.1"/>
    </source>
</evidence>
<feature type="region of interest" description="Disordered" evidence="1">
    <location>
        <begin position="1"/>
        <end position="21"/>
    </location>
</feature>
<protein>
    <recommendedName>
        <fullName evidence="4">Polyketide synthase</fullName>
    </recommendedName>
</protein>
<reference evidence="2" key="1">
    <citation type="submission" date="2024-01" db="EMBL/GenBank/DDBJ databases">
        <authorList>
            <person name="Webb A."/>
        </authorList>
    </citation>
    <scope>NUCLEOTIDE SEQUENCE</scope>
    <source>
        <strain evidence="2">Pm1</strain>
    </source>
</reference>
<gene>
    <name evidence="2" type="ORF">PM001_LOCUS22567</name>
</gene>
<evidence type="ECO:0000256" key="1">
    <source>
        <dbReference type="SAM" id="MobiDB-lite"/>
    </source>
</evidence>
<dbReference type="EMBL" id="CAKLBY020000227">
    <property type="protein sequence ID" value="CAK7937417.1"/>
    <property type="molecule type" value="Genomic_DNA"/>
</dbReference>
<dbReference type="Proteomes" id="UP001162060">
    <property type="component" value="Unassembled WGS sequence"/>
</dbReference>
<name>A0AAV1UUR2_9STRA</name>
<accession>A0AAV1UUR2</accession>
<dbReference type="AlphaFoldDB" id="A0AAV1UUR2"/>
<evidence type="ECO:0008006" key="4">
    <source>
        <dbReference type="Google" id="ProtNLM"/>
    </source>
</evidence>
<sequence>MLGVPSSDRPTDSVTASDHCSVQIREQPDPWASRMVVTTAFHAEKQPFSTPCVA</sequence>
<evidence type="ECO:0000313" key="3">
    <source>
        <dbReference type="Proteomes" id="UP001162060"/>
    </source>
</evidence>
<organism evidence="2 3">
    <name type="scientific">Peronospora matthiolae</name>
    <dbReference type="NCBI Taxonomy" id="2874970"/>
    <lineage>
        <taxon>Eukaryota</taxon>
        <taxon>Sar</taxon>
        <taxon>Stramenopiles</taxon>
        <taxon>Oomycota</taxon>
        <taxon>Peronosporomycetes</taxon>
        <taxon>Peronosporales</taxon>
        <taxon>Peronosporaceae</taxon>
        <taxon>Peronospora</taxon>
    </lineage>
</organism>
<comment type="caution">
    <text evidence="2">The sequence shown here is derived from an EMBL/GenBank/DDBJ whole genome shotgun (WGS) entry which is preliminary data.</text>
</comment>